<feature type="transmembrane region" description="Helical" evidence="10">
    <location>
        <begin position="12"/>
        <end position="35"/>
    </location>
</feature>
<dbReference type="GO" id="GO:0005524">
    <property type="term" value="F:ATP binding"/>
    <property type="evidence" value="ECO:0007669"/>
    <property type="project" value="UniProtKB-KW"/>
</dbReference>
<dbReference type="InterPro" id="IPR003661">
    <property type="entry name" value="HisK_dim/P_dom"/>
</dbReference>
<dbReference type="PANTHER" id="PTHR43065">
    <property type="entry name" value="SENSOR HISTIDINE KINASE"/>
    <property type="match status" value="1"/>
</dbReference>
<dbReference type="Pfam" id="PF00672">
    <property type="entry name" value="HAMP"/>
    <property type="match status" value="1"/>
</dbReference>
<feature type="domain" description="HAMP" evidence="14">
    <location>
        <begin position="182"/>
        <end position="235"/>
    </location>
</feature>
<keyword evidence="6" id="KW-0547">Nucleotide-binding</keyword>
<evidence type="ECO:0000259" key="11">
    <source>
        <dbReference type="PROSITE" id="PS50109"/>
    </source>
</evidence>
<evidence type="ECO:0000256" key="8">
    <source>
        <dbReference type="ARBA" id="ARBA00022840"/>
    </source>
</evidence>
<dbReference type="PROSITE" id="PS50113">
    <property type="entry name" value="PAC"/>
    <property type="match status" value="1"/>
</dbReference>
<dbReference type="PRINTS" id="PR00344">
    <property type="entry name" value="BCTRLSENSOR"/>
</dbReference>
<keyword evidence="5" id="KW-0808">Transferase</keyword>
<dbReference type="Gene3D" id="1.10.287.130">
    <property type="match status" value="1"/>
</dbReference>
<dbReference type="NCBIfam" id="TIGR00229">
    <property type="entry name" value="sensory_box"/>
    <property type="match status" value="1"/>
</dbReference>
<dbReference type="Gene3D" id="3.30.565.10">
    <property type="entry name" value="Histidine kinase-like ATPase, C-terminal domain"/>
    <property type="match status" value="1"/>
</dbReference>
<dbReference type="InterPro" id="IPR035965">
    <property type="entry name" value="PAS-like_dom_sf"/>
</dbReference>
<evidence type="ECO:0000256" key="2">
    <source>
        <dbReference type="ARBA" id="ARBA00004370"/>
    </source>
</evidence>
<keyword evidence="10" id="KW-1133">Transmembrane helix</keyword>
<dbReference type="GO" id="GO:0016020">
    <property type="term" value="C:membrane"/>
    <property type="evidence" value="ECO:0007669"/>
    <property type="project" value="UniProtKB-SubCell"/>
</dbReference>
<dbReference type="EC" id="2.7.13.3" evidence="3"/>
<dbReference type="PROSITE" id="PS50112">
    <property type="entry name" value="PAS"/>
    <property type="match status" value="1"/>
</dbReference>
<dbReference type="SMART" id="SM00304">
    <property type="entry name" value="HAMP"/>
    <property type="match status" value="1"/>
</dbReference>
<dbReference type="PROSITE" id="PS50885">
    <property type="entry name" value="HAMP"/>
    <property type="match status" value="1"/>
</dbReference>
<dbReference type="GO" id="GO:0000155">
    <property type="term" value="F:phosphorelay sensor kinase activity"/>
    <property type="evidence" value="ECO:0007669"/>
    <property type="project" value="InterPro"/>
</dbReference>
<evidence type="ECO:0000256" key="6">
    <source>
        <dbReference type="ARBA" id="ARBA00022741"/>
    </source>
</evidence>
<evidence type="ECO:0000259" key="14">
    <source>
        <dbReference type="PROSITE" id="PS50885"/>
    </source>
</evidence>
<dbReference type="CDD" id="cd00082">
    <property type="entry name" value="HisKA"/>
    <property type="match status" value="1"/>
</dbReference>
<dbReference type="SUPFAM" id="SSF158472">
    <property type="entry name" value="HAMP domain-like"/>
    <property type="match status" value="1"/>
</dbReference>
<dbReference type="InterPro" id="IPR003660">
    <property type="entry name" value="HAMP_dom"/>
</dbReference>
<evidence type="ECO:0000313" key="16">
    <source>
        <dbReference type="Proteomes" id="UP000289758"/>
    </source>
</evidence>
<dbReference type="Pfam" id="PF02518">
    <property type="entry name" value="HATPase_c"/>
    <property type="match status" value="1"/>
</dbReference>
<dbReference type="SMART" id="SM00091">
    <property type="entry name" value="PAS"/>
    <property type="match status" value="1"/>
</dbReference>
<keyword evidence="4" id="KW-0597">Phosphoprotein</keyword>
<dbReference type="SUPFAM" id="SSF55785">
    <property type="entry name" value="PYP-like sensor domain (PAS domain)"/>
    <property type="match status" value="1"/>
</dbReference>
<evidence type="ECO:0000256" key="5">
    <source>
        <dbReference type="ARBA" id="ARBA00022679"/>
    </source>
</evidence>
<feature type="domain" description="Histidine kinase" evidence="11">
    <location>
        <begin position="380"/>
        <end position="603"/>
    </location>
</feature>
<dbReference type="SMART" id="SM00086">
    <property type="entry name" value="PAC"/>
    <property type="match status" value="1"/>
</dbReference>
<dbReference type="Gene3D" id="3.30.450.20">
    <property type="entry name" value="PAS domain"/>
    <property type="match status" value="1"/>
</dbReference>
<dbReference type="InterPro" id="IPR036097">
    <property type="entry name" value="HisK_dim/P_sf"/>
</dbReference>
<dbReference type="CDD" id="cd06225">
    <property type="entry name" value="HAMP"/>
    <property type="match status" value="1"/>
</dbReference>
<evidence type="ECO:0000256" key="10">
    <source>
        <dbReference type="SAM" id="Phobius"/>
    </source>
</evidence>
<organism evidence="15 16">
    <name type="scientific">Halarcobacter ebronensis</name>
    <dbReference type="NCBI Taxonomy" id="1462615"/>
    <lineage>
        <taxon>Bacteria</taxon>
        <taxon>Pseudomonadati</taxon>
        <taxon>Campylobacterota</taxon>
        <taxon>Epsilonproteobacteria</taxon>
        <taxon>Campylobacterales</taxon>
        <taxon>Arcobacteraceae</taxon>
        <taxon>Halarcobacter</taxon>
    </lineage>
</organism>
<keyword evidence="8" id="KW-0067">ATP-binding</keyword>
<evidence type="ECO:0000259" key="12">
    <source>
        <dbReference type="PROSITE" id="PS50112"/>
    </source>
</evidence>
<comment type="caution">
    <text evidence="15">The sequence shown here is derived from an EMBL/GenBank/DDBJ whole genome shotgun (WGS) entry which is preliminary data.</text>
</comment>
<dbReference type="Proteomes" id="UP000289758">
    <property type="component" value="Unassembled WGS sequence"/>
</dbReference>
<dbReference type="Pfam" id="PF13426">
    <property type="entry name" value="PAS_9"/>
    <property type="match status" value="1"/>
</dbReference>
<dbReference type="InterPro" id="IPR036890">
    <property type="entry name" value="HATPase_C_sf"/>
</dbReference>
<dbReference type="AlphaFoldDB" id="A0A4Q1B034"/>
<feature type="domain" description="PAC" evidence="13">
    <location>
        <begin position="308"/>
        <end position="360"/>
    </location>
</feature>
<dbReference type="InterPro" id="IPR000700">
    <property type="entry name" value="PAS-assoc_C"/>
</dbReference>
<dbReference type="Gene3D" id="6.10.340.10">
    <property type="match status" value="1"/>
</dbReference>
<protein>
    <recommendedName>
        <fullName evidence="3">histidine kinase</fullName>
        <ecNumber evidence="3">2.7.13.3</ecNumber>
    </recommendedName>
</protein>
<evidence type="ECO:0000256" key="7">
    <source>
        <dbReference type="ARBA" id="ARBA00022777"/>
    </source>
</evidence>
<dbReference type="RefSeq" id="WP_129085910.1">
    <property type="nucleotide sequence ID" value="NZ_CP053836.1"/>
</dbReference>
<evidence type="ECO:0000313" key="15">
    <source>
        <dbReference type="EMBL" id="RXK08333.1"/>
    </source>
</evidence>
<keyword evidence="7" id="KW-0418">Kinase</keyword>
<accession>A0A4Q1B034</accession>
<dbReference type="OrthoDB" id="5348332at2"/>
<dbReference type="SUPFAM" id="SSF47384">
    <property type="entry name" value="Homodimeric domain of signal transducing histidine kinase"/>
    <property type="match status" value="1"/>
</dbReference>
<evidence type="ECO:0000256" key="1">
    <source>
        <dbReference type="ARBA" id="ARBA00000085"/>
    </source>
</evidence>
<gene>
    <name evidence="15" type="ORF">CRV07_00575</name>
</gene>
<feature type="transmembrane region" description="Helical" evidence="10">
    <location>
        <begin position="159"/>
        <end position="181"/>
    </location>
</feature>
<evidence type="ECO:0000259" key="13">
    <source>
        <dbReference type="PROSITE" id="PS50113"/>
    </source>
</evidence>
<proteinExistence type="predicted"/>
<dbReference type="InterPro" id="IPR001610">
    <property type="entry name" value="PAC"/>
</dbReference>
<dbReference type="SMART" id="SM00387">
    <property type="entry name" value="HATPase_c"/>
    <property type="match status" value="1"/>
</dbReference>
<sequence>MEYKGSIKKRLTLIIVLVTILTGFIGYSTFVYWYMTNQYNNTLKLSKSIGLVLGQDVAKLILLNDISAAADITTKLKSFSNLDSMVLYKLDGKPILQYSKDQKSFVANGLPNNYEEINSIIDSKFLTLYVDAKYEDNHLGHIEFKFTINTIYDVIKKDLQVLTIILFFMLIISYILATFFARRFTNPILKLVEFLENIQFSDSLNKRVTTSENNEFGRLYNEVNTMLKRLEKSKHELQIAAASFDTQSGMIITDKTLRILRVNKAFTNITGYSAKEAIGNTPSILKSGIHNKDFYDNMYNSLRENHYWMGEINNKHKDGRIVNELLTIHVILDNNNEVLYYVSSFLDITSQKLAEAKLKEKENLLIQKSKMASMGEMLENIAHQWRQPLSIISTTSSGLLLRKNLGFEVNINEEIEDLQKIGDTVKYLSQTIDDFRNYFKPNKDKEVFNLRTCYEKTLKLLSTKFDILNITIVENLEDVEVYGFENEFTQVIMNLLNNTKDVLMEKIEDNRLIIVTIHKEQDSVFFSIRDNGGGVPKEIMDKIFEPYFTTKGKEEGTGIGLYMSKEIVEKHMNGKLELHNKNYIHEGREYKGACFKIILPLSKSK</sequence>
<feature type="domain" description="PAS" evidence="12">
    <location>
        <begin position="233"/>
        <end position="293"/>
    </location>
</feature>
<evidence type="ECO:0000256" key="3">
    <source>
        <dbReference type="ARBA" id="ARBA00012438"/>
    </source>
</evidence>
<name>A0A4Q1B034_9BACT</name>
<keyword evidence="16" id="KW-1185">Reference proteome</keyword>
<reference evidence="15 16" key="1">
    <citation type="submission" date="2017-10" db="EMBL/GenBank/DDBJ databases">
        <title>Genomics of the genus Arcobacter.</title>
        <authorList>
            <person name="Perez-Cataluna A."/>
            <person name="Figueras M.J."/>
        </authorList>
    </citation>
    <scope>NUCLEOTIDE SEQUENCE [LARGE SCALE GENOMIC DNA]</scope>
    <source>
        <strain evidence="15 16">CECT 8441</strain>
    </source>
</reference>
<dbReference type="InterPro" id="IPR005467">
    <property type="entry name" value="His_kinase_dom"/>
</dbReference>
<comment type="subcellular location">
    <subcellularLocation>
        <location evidence="2">Membrane</location>
    </subcellularLocation>
</comment>
<evidence type="ECO:0000256" key="9">
    <source>
        <dbReference type="ARBA" id="ARBA00023012"/>
    </source>
</evidence>
<comment type="catalytic activity">
    <reaction evidence="1">
        <text>ATP + protein L-histidine = ADP + protein N-phospho-L-histidine.</text>
        <dbReference type="EC" id="2.7.13.3"/>
    </reaction>
</comment>
<keyword evidence="10" id="KW-0812">Transmembrane</keyword>
<dbReference type="InterPro" id="IPR003594">
    <property type="entry name" value="HATPase_dom"/>
</dbReference>
<dbReference type="InterPro" id="IPR004358">
    <property type="entry name" value="Sig_transdc_His_kin-like_C"/>
</dbReference>
<dbReference type="InterPro" id="IPR000014">
    <property type="entry name" value="PAS"/>
</dbReference>
<dbReference type="EMBL" id="PDKK01000001">
    <property type="protein sequence ID" value="RXK08333.1"/>
    <property type="molecule type" value="Genomic_DNA"/>
</dbReference>
<dbReference type="CDD" id="cd00130">
    <property type="entry name" value="PAS"/>
    <property type="match status" value="1"/>
</dbReference>
<keyword evidence="10" id="KW-0472">Membrane</keyword>
<dbReference type="PROSITE" id="PS50109">
    <property type="entry name" value="HIS_KIN"/>
    <property type="match status" value="1"/>
</dbReference>
<dbReference type="SUPFAM" id="SSF55874">
    <property type="entry name" value="ATPase domain of HSP90 chaperone/DNA topoisomerase II/histidine kinase"/>
    <property type="match status" value="1"/>
</dbReference>
<dbReference type="PANTHER" id="PTHR43065:SF46">
    <property type="entry name" value="C4-DICARBOXYLATE TRANSPORT SENSOR PROTEIN DCTB"/>
    <property type="match status" value="1"/>
</dbReference>
<evidence type="ECO:0000256" key="4">
    <source>
        <dbReference type="ARBA" id="ARBA00022553"/>
    </source>
</evidence>
<keyword evidence="9" id="KW-0902">Two-component regulatory system</keyword>